<accession>A0A2A9PJG9</accession>
<sequence length="180" mass="17542">MRFALPITAVLAMTVLAAPTPDKPEVEAAAANSGAENLPALILVDPSLDRGGDAEVTSIETIGGPAEASAADDGGVSIQTSGLRGLRRQQRRVRRFVRRFGFFPGAVGGFGLGAFGGFGGLGFPGLGGGFGFPGAGLGTGFGVPGAGLGVPGVGAGFGFGGINPTLGVLSPGLLGPAILP</sequence>
<keyword evidence="3" id="KW-1185">Reference proteome</keyword>
<organism evidence="2 3">
    <name type="scientific">Ophiocordyceps unilateralis</name>
    <name type="common">Zombie-ant fungus</name>
    <name type="synonym">Torrubia unilateralis</name>
    <dbReference type="NCBI Taxonomy" id="268505"/>
    <lineage>
        <taxon>Eukaryota</taxon>
        <taxon>Fungi</taxon>
        <taxon>Dikarya</taxon>
        <taxon>Ascomycota</taxon>
        <taxon>Pezizomycotina</taxon>
        <taxon>Sordariomycetes</taxon>
        <taxon>Hypocreomycetidae</taxon>
        <taxon>Hypocreales</taxon>
        <taxon>Ophiocordycipitaceae</taxon>
        <taxon>Ophiocordyceps</taxon>
    </lineage>
</organism>
<dbReference type="AlphaFoldDB" id="A0A2A9PJG9"/>
<gene>
    <name evidence="2" type="ORF">XA68_18385</name>
</gene>
<reference evidence="2 3" key="1">
    <citation type="journal article" date="2015" name="BMC Genomics">
        <title>Gene expression during zombie ant biting behavior reflects the complexity underlying fungal parasitic behavioral manipulation.</title>
        <authorList>
            <person name="de Bekker C."/>
            <person name="Ohm R.A."/>
            <person name="Loreto R.G."/>
            <person name="Sebastian A."/>
            <person name="Albert I."/>
            <person name="Merrow M."/>
            <person name="Brachmann A."/>
            <person name="Hughes D.P."/>
        </authorList>
    </citation>
    <scope>NUCLEOTIDE SEQUENCE [LARGE SCALE GENOMIC DNA]</scope>
    <source>
        <strain evidence="2 3">SC16a</strain>
    </source>
</reference>
<feature type="signal peptide" evidence="1">
    <location>
        <begin position="1"/>
        <end position="17"/>
    </location>
</feature>
<comment type="caution">
    <text evidence="2">The sequence shown here is derived from an EMBL/GenBank/DDBJ whole genome shotgun (WGS) entry which is preliminary data.</text>
</comment>
<feature type="chain" id="PRO_5012721728" evidence="1">
    <location>
        <begin position="18"/>
        <end position="180"/>
    </location>
</feature>
<evidence type="ECO:0000256" key="1">
    <source>
        <dbReference type="SAM" id="SignalP"/>
    </source>
</evidence>
<reference evidence="2 3" key="2">
    <citation type="journal article" date="2017" name="Sci. Rep.">
        <title>Ant-infecting Ophiocordyceps genomes reveal a high diversity of potential behavioral manipulation genes and a possible major role for enterotoxins.</title>
        <authorList>
            <person name="de Bekker C."/>
            <person name="Ohm R.A."/>
            <person name="Evans H.C."/>
            <person name="Brachmann A."/>
            <person name="Hughes D.P."/>
        </authorList>
    </citation>
    <scope>NUCLEOTIDE SEQUENCE [LARGE SCALE GENOMIC DNA]</scope>
    <source>
        <strain evidence="2 3">SC16a</strain>
    </source>
</reference>
<proteinExistence type="predicted"/>
<protein>
    <submittedName>
        <fullName evidence="2">Uncharacterized protein</fullName>
    </submittedName>
</protein>
<evidence type="ECO:0000313" key="3">
    <source>
        <dbReference type="Proteomes" id="UP000037136"/>
    </source>
</evidence>
<dbReference type="Proteomes" id="UP000037136">
    <property type="component" value="Unassembled WGS sequence"/>
</dbReference>
<keyword evidence="1" id="KW-0732">Signal</keyword>
<name>A0A2A9PJG9_OPHUN</name>
<dbReference type="EMBL" id="LAZP02000094">
    <property type="protein sequence ID" value="PFH61020.1"/>
    <property type="molecule type" value="Genomic_DNA"/>
</dbReference>
<evidence type="ECO:0000313" key="2">
    <source>
        <dbReference type="EMBL" id="PFH61020.1"/>
    </source>
</evidence>